<sequence length="120" mass="12879">MANVFQCGSCDEWIGGAAYFRRDAPTDRYGRIDRDYADSGVERFCSEECRDRAAAAAEAVPSATVTISNGQPVPVEVPVDVAKLVQALADEGVLLEDQHKSGCDVVNAVCNYLTSYGLTV</sequence>
<comment type="caution">
    <text evidence="1">The sequence shown here is derived from an EMBL/GenBank/DDBJ whole genome shotgun (WGS) entry which is preliminary data.</text>
</comment>
<evidence type="ECO:0000313" key="2">
    <source>
        <dbReference type="Proteomes" id="UP001602013"/>
    </source>
</evidence>
<dbReference type="EMBL" id="JBIASD010000004">
    <property type="protein sequence ID" value="MFF3665438.1"/>
    <property type="molecule type" value="Genomic_DNA"/>
</dbReference>
<accession>A0ABW6SMF4</accession>
<keyword evidence="2" id="KW-1185">Reference proteome</keyword>
<dbReference type="Proteomes" id="UP001602013">
    <property type="component" value="Unassembled WGS sequence"/>
</dbReference>
<name>A0ABW6SMF4_9ACTN</name>
<evidence type="ECO:0000313" key="1">
    <source>
        <dbReference type="EMBL" id="MFF3665438.1"/>
    </source>
</evidence>
<reference evidence="1 2" key="1">
    <citation type="submission" date="2024-10" db="EMBL/GenBank/DDBJ databases">
        <title>The Natural Products Discovery Center: Release of the First 8490 Sequenced Strains for Exploring Actinobacteria Biosynthetic Diversity.</title>
        <authorList>
            <person name="Kalkreuter E."/>
            <person name="Kautsar S.A."/>
            <person name="Yang D."/>
            <person name="Bader C.D."/>
            <person name="Teijaro C.N."/>
            <person name="Fluegel L."/>
            <person name="Davis C.M."/>
            <person name="Simpson J.R."/>
            <person name="Lauterbach L."/>
            <person name="Steele A.D."/>
            <person name="Gui C."/>
            <person name="Meng S."/>
            <person name="Li G."/>
            <person name="Viehrig K."/>
            <person name="Ye F."/>
            <person name="Su P."/>
            <person name="Kiefer A.F."/>
            <person name="Nichols A."/>
            <person name="Cepeda A.J."/>
            <person name="Yan W."/>
            <person name="Fan B."/>
            <person name="Jiang Y."/>
            <person name="Adhikari A."/>
            <person name="Zheng C.-J."/>
            <person name="Schuster L."/>
            <person name="Cowan T.M."/>
            <person name="Smanski M.J."/>
            <person name="Chevrette M.G."/>
            <person name="De Carvalho L.P.S."/>
            <person name="Shen B."/>
        </authorList>
    </citation>
    <scope>NUCLEOTIDE SEQUENCE [LARGE SCALE GENOMIC DNA]</scope>
    <source>
        <strain evidence="1 2">NPDC002173</strain>
    </source>
</reference>
<gene>
    <name evidence="1" type="ORF">ACFYXI_07570</name>
</gene>
<proteinExistence type="predicted"/>
<protein>
    <submittedName>
        <fullName evidence="1">Uncharacterized protein</fullName>
    </submittedName>
</protein>
<organism evidence="1 2">
    <name type="scientific">Microtetraspora malaysiensis</name>
    <dbReference type="NCBI Taxonomy" id="161358"/>
    <lineage>
        <taxon>Bacteria</taxon>
        <taxon>Bacillati</taxon>
        <taxon>Actinomycetota</taxon>
        <taxon>Actinomycetes</taxon>
        <taxon>Streptosporangiales</taxon>
        <taxon>Streptosporangiaceae</taxon>
        <taxon>Microtetraspora</taxon>
    </lineage>
</organism>
<dbReference type="RefSeq" id="WP_387409434.1">
    <property type="nucleotide sequence ID" value="NZ_JBIASD010000004.1"/>
</dbReference>